<feature type="coiled-coil region" evidence="1">
    <location>
        <begin position="308"/>
        <end position="335"/>
    </location>
</feature>
<keyword evidence="1" id="KW-0175">Coiled coil</keyword>
<dbReference type="EMBL" id="CP064786">
    <property type="protein sequence ID" value="QSG02231.1"/>
    <property type="molecule type" value="Genomic_DNA"/>
</dbReference>
<gene>
    <name evidence="2" type="primary">lraI2</name>
    <name evidence="2" type="ORF">AArcS_1009</name>
</gene>
<dbReference type="PROSITE" id="PS51318">
    <property type="entry name" value="TAT"/>
    <property type="match status" value="1"/>
</dbReference>
<dbReference type="Gene3D" id="3.40.50.1980">
    <property type="entry name" value="Nitrogenase molybdenum iron protein domain"/>
    <property type="match status" value="2"/>
</dbReference>
<dbReference type="RefSeq" id="WP_238479395.1">
    <property type="nucleotide sequence ID" value="NZ_CP064786.1"/>
</dbReference>
<accession>A0A897MPH1</accession>
<keyword evidence="3" id="KW-1185">Reference proteome</keyword>
<dbReference type="InterPro" id="IPR006127">
    <property type="entry name" value="ZnuA-like"/>
</dbReference>
<name>A0A897MPH1_9EURY</name>
<dbReference type="GeneID" id="70684397"/>
<dbReference type="PROSITE" id="PS51257">
    <property type="entry name" value="PROKAR_LIPOPROTEIN"/>
    <property type="match status" value="1"/>
</dbReference>
<protein>
    <submittedName>
        <fullName evidence="2">ABC-type metal ion transport system, periplasmiccomponent/surface adhesin</fullName>
    </submittedName>
</protein>
<dbReference type="GO" id="GO:0046872">
    <property type="term" value="F:metal ion binding"/>
    <property type="evidence" value="ECO:0007669"/>
    <property type="project" value="InterPro"/>
</dbReference>
<evidence type="ECO:0000256" key="1">
    <source>
        <dbReference type="SAM" id="Coils"/>
    </source>
</evidence>
<reference evidence="2" key="1">
    <citation type="submission" date="2020-11" db="EMBL/GenBank/DDBJ databases">
        <title>Carbohydrate-dependent, anaerobic sulfur respiration: A novel catabolism in halophilic archaea.</title>
        <authorList>
            <person name="Sorokin D.Y."/>
            <person name="Messina E."/>
            <person name="Smedile F."/>
            <person name="La Cono V."/>
            <person name="Hallsworth J.E."/>
            <person name="Yakimov M.M."/>
        </authorList>
    </citation>
    <scope>NUCLEOTIDE SEQUENCE</scope>
    <source>
        <strain evidence="2">AArc-S</strain>
    </source>
</reference>
<proteinExistence type="predicted"/>
<dbReference type="PANTHER" id="PTHR42953">
    <property type="entry name" value="HIGH-AFFINITY ZINC UPTAKE SYSTEM PROTEIN ZNUA-RELATED"/>
    <property type="match status" value="1"/>
</dbReference>
<dbReference type="Pfam" id="PF01297">
    <property type="entry name" value="ZnuA"/>
    <property type="match status" value="1"/>
</dbReference>
<evidence type="ECO:0000313" key="3">
    <source>
        <dbReference type="Proteomes" id="UP000663586"/>
    </source>
</evidence>
<dbReference type="Proteomes" id="UP000663586">
    <property type="component" value="Chromosome"/>
</dbReference>
<evidence type="ECO:0000313" key="2">
    <source>
        <dbReference type="EMBL" id="QSG02231.1"/>
    </source>
</evidence>
<sequence length="460" mass="51085">MQQTRRSVLKAGAGAAAFGTLAGCLDSPLGGEEGNGGYASFFALWDWAEQISGDELSFENPVETGSMGHGWSPDGDLAREIAATNMFLYFDTPEFSWAQDVAAELERDYEDVRVVDAMLGLEPFLIGFDDDPIPEPDYGREFPPESLRLNEYDIIDLRSDQRLGYWHDNHWHGGVPDLELGDSVPFGVVIEDDEGYVLPLGEDEEYQLDARIADGEDETPVRIESHGDHVEFHGEELGQTAVVIELWGDDELVHDTESDPSTVEVIEEYEGDGADDFHDPHVWADPVLAQRVVDTIADELAELDPDNADLYEENAAAYNDRLAEVDQQFEELTENADRNVAVFAGHDSFQYVERRYDFELVTPTGVSPDASVSSNEIGDLLELIDAEGIDTVLYDPFEVSDPGEEYPQMVETIFENSDVEDAEPLTPAEGTTAEWSENGWGWVEQMEEINLPSLRAALDA</sequence>
<dbReference type="InterPro" id="IPR006311">
    <property type="entry name" value="TAT_signal"/>
</dbReference>
<organism evidence="2 3">
    <name type="scientific">Natranaeroarchaeum sulfidigenes</name>
    <dbReference type="NCBI Taxonomy" id="2784880"/>
    <lineage>
        <taxon>Archaea</taxon>
        <taxon>Methanobacteriati</taxon>
        <taxon>Methanobacteriota</taxon>
        <taxon>Stenosarchaea group</taxon>
        <taxon>Halobacteria</taxon>
        <taxon>Halobacteriales</taxon>
        <taxon>Natronoarchaeaceae</taxon>
        <taxon>Natranaeroarchaeum</taxon>
    </lineage>
</organism>
<dbReference type="KEGG" id="hara:AArcS_1009"/>
<dbReference type="SUPFAM" id="SSF53807">
    <property type="entry name" value="Helical backbone' metal receptor"/>
    <property type="match status" value="1"/>
</dbReference>
<dbReference type="AlphaFoldDB" id="A0A897MPH1"/>
<dbReference type="GO" id="GO:0030001">
    <property type="term" value="P:metal ion transport"/>
    <property type="evidence" value="ECO:0007669"/>
    <property type="project" value="InterPro"/>
</dbReference>
<dbReference type="InterPro" id="IPR050492">
    <property type="entry name" value="Bact_metal-bind_prot9"/>
</dbReference>